<dbReference type="AlphaFoldDB" id="A0A8I2Z7K4"/>
<proteinExistence type="inferred from homology"/>
<feature type="compositionally biased region" description="Low complexity" evidence="5">
    <location>
        <begin position="589"/>
        <end position="607"/>
    </location>
</feature>
<feature type="compositionally biased region" description="Low complexity" evidence="5">
    <location>
        <begin position="523"/>
        <end position="533"/>
    </location>
</feature>
<dbReference type="PANTHER" id="PTHR47706">
    <property type="entry name" value="NMRA-LIKE FAMILY PROTEIN"/>
    <property type="match status" value="1"/>
</dbReference>
<evidence type="ECO:0000313" key="8">
    <source>
        <dbReference type="Proteomes" id="UP000689129"/>
    </source>
</evidence>
<dbReference type="EMBL" id="JAEMWZ010000450">
    <property type="protein sequence ID" value="KAG7117320.1"/>
    <property type="molecule type" value="Genomic_DNA"/>
</dbReference>
<evidence type="ECO:0000313" key="7">
    <source>
        <dbReference type="EMBL" id="KAG7117320.1"/>
    </source>
</evidence>
<name>A0A8I2Z7K4_VERLO</name>
<feature type="domain" description="C2H2-type" evidence="6">
    <location>
        <begin position="725"/>
        <end position="753"/>
    </location>
</feature>
<keyword evidence="4" id="KW-0863">Zinc-finger</keyword>
<keyword evidence="4" id="KW-0479">Metal-binding</keyword>
<feature type="region of interest" description="Disordered" evidence="5">
    <location>
        <begin position="493"/>
        <end position="607"/>
    </location>
</feature>
<feature type="region of interest" description="Disordered" evidence="5">
    <location>
        <begin position="375"/>
        <end position="450"/>
    </location>
</feature>
<evidence type="ECO:0000256" key="2">
    <source>
        <dbReference type="ARBA" id="ARBA00022857"/>
    </source>
</evidence>
<evidence type="ECO:0000256" key="4">
    <source>
        <dbReference type="PROSITE-ProRule" id="PRU00042"/>
    </source>
</evidence>
<dbReference type="PROSITE" id="PS50157">
    <property type="entry name" value="ZINC_FINGER_C2H2_2"/>
    <property type="match status" value="1"/>
</dbReference>
<reference evidence="7" key="1">
    <citation type="journal article" date="2021" name="Mol. Plant Pathol.">
        <title>A 20-kb lineage-specific genomic region tames virulence in pathogenic amphidiploid Verticillium longisporum.</title>
        <authorList>
            <person name="Harting R."/>
            <person name="Starke J."/>
            <person name="Kusch H."/>
            <person name="Poggeler S."/>
            <person name="Maurus I."/>
            <person name="Schluter R."/>
            <person name="Landesfeind M."/>
            <person name="Bulla I."/>
            <person name="Nowrousian M."/>
            <person name="de Jonge R."/>
            <person name="Stahlhut G."/>
            <person name="Hoff K.J."/>
            <person name="Asshauer K.P."/>
            <person name="Thurmer A."/>
            <person name="Stanke M."/>
            <person name="Daniel R."/>
            <person name="Morgenstern B."/>
            <person name="Thomma B.P.H.J."/>
            <person name="Kronstad J.W."/>
            <person name="Braus-Stromeyer S.A."/>
            <person name="Braus G.H."/>
        </authorList>
    </citation>
    <scope>NUCLEOTIDE SEQUENCE</scope>
    <source>
        <strain evidence="7">Vl32</strain>
    </source>
</reference>
<feature type="compositionally biased region" description="Low complexity" evidence="5">
    <location>
        <begin position="654"/>
        <end position="686"/>
    </location>
</feature>
<organism evidence="7 8">
    <name type="scientific">Verticillium longisporum</name>
    <name type="common">Verticillium dahliae var. longisporum</name>
    <dbReference type="NCBI Taxonomy" id="100787"/>
    <lineage>
        <taxon>Eukaryota</taxon>
        <taxon>Fungi</taxon>
        <taxon>Dikarya</taxon>
        <taxon>Ascomycota</taxon>
        <taxon>Pezizomycotina</taxon>
        <taxon>Sordariomycetes</taxon>
        <taxon>Hypocreomycetidae</taxon>
        <taxon>Glomerellales</taxon>
        <taxon>Plectosphaerellaceae</taxon>
        <taxon>Verticillium</taxon>
    </lineage>
</organism>
<comment type="caution">
    <text evidence="7">The sequence shown here is derived from an EMBL/GenBank/DDBJ whole genome shotgun (WGS) entry which is preliminary data.</text>
</comment>
<evidence type="ECO:0000259" key="6">
    <source>
        <dbReference type="PROSITE" id="PS50157"/>
    </source>
</evidence>
<dbReference type="Pfam" id="PF13460">
    <property type="entry name" value="NAD_binding_10"/>
    <property type="match status" value="1"/>
</dbReference>
<protein>
    <submittedName>
        <fullName evidence="7">Oxidoreductase BOA1 like protein</fullName>
    </submittedName>
</protein>
<keyword evidence="2" id="KW-0521">NADP</keyword>
<keyword evidence="4" id="KW-0862">Zinc</keyword>
<dbReference type="PANTHER" id="PTHR47706:SF4">
    <property type="entry name" value="NMRA-LIKE DOMAIN-CONTAINING PROTEIN"/>
    <property type="match status" value="1"/>
</dbReference>
<gene>
    <name evidence="7" type="ORF">HYQ45_015939</name>
</gene>
<dbReference type="InterPro" id="IPR013087">
    <property type="entry name" value="Znf_C2H2_type"/>
</dbReference>
<feature type="region of interest" description="Disordered" evidence="5">
    <location>
        <begin position="910"/>
        <end position="933"/>
    </location>
</feature>
<accession>A0A8I2Z7K4</accession>
<evidence type="ECO:0000256" key="1">
    <source>
        <dbReference type="ARBA" id="ARBA00005725"/>
    </source>
</evidence>
<evidence type="ECO:0000256" key="5">
    <source>
        <dbReference type="SAM" id="MobiDB-lite"/>
    </source>
</evidence>
<dbReference type="GO" id="GO:0016491">
    <property type="term" value="F:oxidoreductase activity"/>
    <property type="evidence" value="ECO:0007669"/>
    <property type="project" value="UniProtKB-KW"/>
</dbReference>
<dbReference type="SMART" id="SM00355">
    <property type="entry name" value="ZnF_C2H2"/>
    <property type="match status" value="3"/>
</dbReference>
<dbReference type="InterPro" id="IPR051609">
    <property type="entry name" value="NmrA/Isoflavone_reductase-like"/>
</dbReference>
<evidence type="ECO:0000256" key="3">
    <source>
        <dbReference type="ARBA" id="ARBA00023002"/>
    </source>
</evidence>
<feature type="region of interest" description="Disordered" evidence="5">
    <location>
        <begin position="650"/>
        <end position="721"/>
    </location>
</feature>
<keyword evidence="3" id="KW-0560">Oxidoreductase</keyword>
<dbReference type="GO" id="GO:0008270">
    <property type="term" value="F:zinc ion binding"/>
    <property type="evidence" value="ECO:0007669"/>
    <property type="project" value="UniProtKB-KW"/>
</dbReference>
<dbReference type="InterPro" id="IPR016040">
    <property type="entry name" value="NAD(P)-bd_dom"/>
</dbReference>
<dbReference type="PROSITE" id="PS00028">
    <property type="entry name" value="ZINC_FINGER_C2H2_1"/>
    <property type="match status" value="1"/>
</dbReference>
<feature type="compositionally biased region" description="Polar residues" evidence="5">
    <location>
        <begin position="545"/>
        <end position="561"/>
    </location>
</feature>
<feature type="compositionally biased region" description="Low complexity" evidence="5">
    <location>
        <begin position="417"/>
        <end position="431"/>
    </location>
</feature>
<sequence length="1023" mass="112522">MSSVVAVAGGTGGVGRAVVEGIVADGKFSVVILSRKADPELEKTLGAQIVVTDYSSADELAKQLQDKNVLTVVSALSSQASSQQEIVLIQAAQKSSTTTRYIPSVWGAKYTSEQAWSPLAANKLAFFEALDKTQLEWTVVANGLFLDYWGFPHVESYLQPIILILDLAANRAAIPGSGNTPVVFTYTRDVAKFTAKLLTLDKWEPVSYIIGDKVSWNEFVKTAEQVRGKPIEVSYDSIDTLKSGKITELPSHQHAYPFFPKEALQGVLSTFGRWIEEGLFNFQPRKTLNDLFPEVKTTTVKDILEIHWNNGASFEVNNNIMSFFPIWVEPRHSPRAMDHLTSRYVISALSLLSLFFHTEIWPGYIRRQGAGRRAQHGELTSHGVLRPLSLETPENGKPADSASMWHNGTDARRRSSEQQQQSPPQQHQVSEAQGIPDDMQGDAQLGLPSEMGMMGTTEELQGSLSAMHPFDVNPSHSYPGSYSGEPLTFDNLDLSFDALPPDGPMTSFHSQGATPEMPHAWLDNSSNDINNSSTPPEPRPRMPQGTRSNDSLRFNHPSSLGSPRPLMSSHRQPTLPRRRSRYLRNSGEPATSSSTPLTIPTTPAAMTDNALDPMQRWQESPPESEAASLMAIAGALRQQQRDAPGMAAAVNYNSSSRPRGSRPTSQSSFGSRTSHSSRSVTSARSSNLPSTLRRSSGSRGNRIGRPKRDRSPNLPGKAPKDRRPFQCTFCCDTFKSKYDWARHEKSLHLSLESWVCCPHGGVVVSPATGRSHCAYCNMLAAHGAPHVFTRKDHLIQHLRLAHKLETTPLIDGWKVEAPAVAARCGFCDARMASWPERVEHLARHFKAGALMQDWVGEHGFDPEIAARVVNDLPPYLIGLESRAPVPFSSTDPGTKDHLSQVHEIIKNQNRMAGSESWAGEGAQTAERGGGAEDAYPTAAGMEQSSGEALPATFHDTLAVHLGRFARHQMRMGIIPTDEMFREESRRIVYGSADPFDWTIAESDHWLAGFRERHVKGSESPAAP</sequence>
<comment type="similarity">
    <text evidence="1">Belongs to the NmrA-type oxidoreductase family. Isoflavone reductase subfamily.</text>
</comment>
<dbReference type="OrthoDB" id="10056939at2759"/>
<dbReference type="Proteomes" id="UP000689129">
    <property type="component" value="Unassembled WGS sequence"/>
</dbReference>